<dbReference type="Proteomes" id="UP001642409">
    <property type="component" value="Unassembled WGS sequence"/>
</dbReference>
<evidence type="ECO:0000256" key="2">
    <source>
        <dbReference type="SAM" id="Phobius"/>
    </source>
</evidence>
<reference evidence="4" key="1">
    <citation type="submission" date="2023-06" db="EMBL/GenBank/DDBJ databases">
        <authorList>
            <person name="Kurt Z."/>
        </authorList>
    </citation>
    <scope>NUCLEOTIDE SEQUENCE</scope>
</reference>
<organism evidence="4">
    <name type="scientific">Hexamita inflata</name>
    <dbReference type="NCBI Taxonomy" id="28002"/>
    <lineage>
        <taxon>Eukaryota</taxon>
        <taxon>Metamonada</taxon>
        <taxon>Diplomonadida</taxon>
        <taxon>Hexamitidae</taxon>
        <taxon>Hexamitinae</taxon>
        <taxon>Hexamita</taxon>
    </lineage>
</organism>
<dbReference type="Gene3D" id="3.40.30.10">
    <property type="entry name" value="Glutaredoxin"/>
    <property type="match status" value="1"/>
</dbReference>
<dbReference type="PROSITE" id="PS00194">
    <property type="entry name" value="THIOREDOXIN_1"/>
    <property type="match status" value="1"/>
</dbReference>
<dbReference type="EMBL" id="CATOUU010000994">
    <property type="protein sequence ID" value="CAI9965752.1"/>
    <property type="molecule type" value="Genomic_DNA"/>
</dbReference>
<dbReference type="GO" id="GO:0006457">
    <property type="term" value="P:protein folding"/>
    <property type="evidence" value="ECO:0007669"/>
    <property type="project" value="TreeGrafter"/>
</dbReference>
<keyword evidence="2" id="KW-0472">Membrane</keyword>
<keyword evidence="4" id="KW-0413">Isomerase</keyword>
<keyword evidence="6" id="KW-1185">Reference proteome</keyword>
<evidence type="ECO:0000313" key="6">
    <source>
        <dbReference type="Proteomes" id="UP001642409"/>
    </source>
</evidence>
<keyword evidence="2" id="KW-0812">Transmembrane</keyword>
<dbReference type="InterPro" id="IPR017937">
    <property type="entry name" value="Thioredoxin_CS"/>
</dbReference>
<dbReference type="AlphaFoldDB" id="A0AA86QYP5"/>
<dbReference type="GO" id="GO:0034976">
    <property type="term" value="P:response to endoplasmic reticulum stress"/>
    <property type="evidence" value="ECO:0007669"/>
    <property type="project" value="TreeGrafter"/>
</dbReference>
<comment type="caution">
    <text evidence="4">The sequence shown here is derived from an EMBL/GenBank/DDBJ whole genome shotgun (WGS) entry which is preliminary data.</text>
</comment>
<sequence length="409" mass="46040">MLFSMVLHAVRQLTDDDFDSFLSENGLTMVKMYAPWCGHCKALAPKWEALAEQVTVPVVEVDCTVSTKTCGRYGVRGYPAIKFVSKELTYEYDGARETDAMKKWVNVMLKPMFEPISEEQVIAQAAAEQKTTYFILYAPASQTGKYETFLSSLKGSKTIFFVSSSAEQLVAVREGVRVVHTQMTTGAMKQFIENNQFGFLPELTEGYKSLTTRPNKQLLVLCYSKDYHQEIADEIKQLEKDSVTTPSEKTAVMSKFTLAGAPHGDSLNRFIEQFKVPEGDAPFLVFFDGKVEKEEKYLKIMLEEGDYAKQTLQAMRTFNKKMLIGINDTEAKPEQKTAEKAAPAATAQTNDKQIEMLKNYIGSKFAEQEDKTQKLLIAVVCVGLVQVVIMLLRKPKVVYVESSEKSKKK</sequence>
<proteinExistence type="inferred from homology"/>
<dbReference type="Pfam" id="PF13848">
    <property type="entry name" value="Thioredoxin_6"/>
    <property type="match status" value="1"/>
</dbReference>
<evidence type="ECO:0000313" key="5">
    <source>
        <dbReference type="EMBL" id="CAL6029653.1"/>
    </source>
</evidence>
<dbReference type="GO" id="GO:0003756">
    <property type="term" value="F:protein disulfide isomerase activity"/>
    <property type="evidence" value="ECO:0007669"/>
    <property type="project" value="TreeGrafter"/>
</dbReference>
<comment type="similarity">
    <text evidence="1">Belongs to the protein disulfide isomerase family.</text>
</comment>
<dbReference type="PROSITE" id="PS51352">
    <property type="entry name" value="THIOREDOXIN_2"/>
    <property type="match status" value="1"/>
</dbReference>
<dbReference type="SUPFAM" id="SSF52833">
    <property type="entry name" value="Thioredoxin-like"/>
    <property type="match status" value="1"/>
</dbReference>
<dbReference type="GO" id="GO:0005783">
    <property type="term" value="C:endoplasmic reticulum"/>
    <property type="evidence" value="ECO:0007669"/>
    <property type="project" value="TreeGrafter"/>
</dbReference>
<dbReference type="PANTHER" id="PTHR18929">
    <property type="entry name" value="PROTEIN DISULFIDE ISOMERASE"/>
    <property type="match status" value="1"/>
</dbReference>
<dbReference type="EMBL" id="CAXDID020000111">
    <property type="protein sequence ID" value="CAL6029653.1"/>
    <property type="molecule type" value="Genomic_DNA"/>
</dbReference>
<evidence type="ECO:0000313" key="4">
    <source>
        <dbReference type="EMBL" id="CAI9965752.1"/>
    </source>
</evidence>
<name>A0AA86QYP5_9EUKA</name>
<feature type="domain" description="Thioredoxin" evidence="3">
    <location>
        <begin position="1"/>
        <end position="110"/>
    </location>
</feature>
<evidence type="ECO:0000259" key="3">
    <source>
        <dbReference type="PROSITE" id="PS51352"/>
    </source>
</evidence>
<dbReference type="InterPro" id="IPR013766">
    <property type="entry name" value="Thioredoxin_domain"/>
</dbReference>
<accession>A0AA86QYP5</accession>
<dbReference type="InterPro" id="IPR036249">
    <property type="entry name" value="Thioredoxin-like_sf"/>
</dbReference>
<dbReference type="Pfam" id="PF00085">
    <property type="entry name" value="Thioredoxin"/>
    <property type="match status" value="1"/>
</dbReference>
<evidence type="ECO:0000256" key="1">
    <source>
        <dbReference type="ARBA" id="ARBA00006347"/>
    </source>
</evidence>
<protein>
    <submittedName>
        <fullName evidence="4">Protein disulfide isomerase PDI2</fullName>
    </submittedName>
    <submittedName>
        <fullName evidence="5">Protein_disulfide isomerase PDI2</fullName>
    </submittedName>
</protein>
<keyword evidence="2" id="KW-1133">Transmembrane helix</keyword>
<dbReference type="CDD" id="cd02961">
    <property type="entry name" value="PDI_a_family"/>
    <property type="match status" value="1"/>
</dbReference>
<feature type="transmembrane region" description="Helical" evidence="2">
    <location>
        <begin position="375"/>
        <end position="392"/>
    </location>
</feature>
<reference evidence="5 6" key="2">
    <citation type="submission" date="2024-07" db="EMBL/GenBank/DDBJ databases">
        <authorList>
            <person name="Akdeniz Z."/>
        </authorList>
    </citation>
    <scope>NUCLEOTIDE SEQUENCE [LARGE SCALE GENOMIC DNA]</scope>
</reference>
<gene>
    <name evidence="5" type="ORF">HINF_LOCUS32530</name>
    <name evidence="4" type="ORF">HINF_LOCUS53397</name>
</gene>